<organism evidence="2 3">
    <name type="scientific">Massilia frigida</name>
    <dbReference type="NCBI Taxonomy" id="2609281"/>
    <lineage>
        <taxon>Bacteria</taxon>
        <taxon>Pseudomonadati</taxon>
        <taxon>Pseudomonadota</taxon>
        <taxon>Betaproteobacteria</taxon>
        <taxon>Burkholderiales</taxon>
        <taxon>Oxalobacteraceae</taxon>
        <taxon>Telluria group</taxon>
        <taxon>Massilia</taxon>
    </lineage>
</organism>
<dbReference type="Pfam" id="PF11304">
    <property type="entry name" value="DUF3106"/>
    <property type="match status" value="1"/>
</dbReference>
<dbReference type="EMBL" id="WHJG01000002">
    <property type="protein sequence ID" value="NHZ78408.1"/>
    <property type="molecule type" value="Genomic_DNA"/>
</dbReference>
<name>A0ABX0MZD7_9BURK</name>
<comment type="caution">
    <text evidence="2">The sequence shown here is derived from an EMBL/GenBank/DDBJ whole genome shotgun (WGS) entry which is preliminary data.</text>
</comment>
<evidence type="ECO:0000313" key="3">
    <source>
        <dbReference type="Proteomes" id="UP000621455"/>
    </source>
</evidence>
<evidence type="ECO:0000256" key="1">
    <source>
        <dbReference type="SAM" id="MobiDB-lite"/>
    </source>
</evidence>
<gene>
    <name evidence="2" type="ORF">F2P44_03780</name>
</gene>
<dbReference type="Proteomes" id="UP000621455">
    <property type="component" value="Unassembled WGS sequence"/>
</dbReference>
<dbReference type="InterPro" id="IPR021455">
    <property type="entry name" value="DUF3106"/>
</dbReference>
<feature type="compositionally biased region" description="Low complexity" evidence="1">
    <location>
        <begin position="127"/>
        <end position="140"/>
    </location>
</feature>
<feature type="compositionally biased region" description="Pro residues" evidence="1">
    <location>
        <begin position="177"/>
        <end position="193"/>
    </location>
</feature>
<sequence length="201" mass="22190">MAAPVAIKPAPMGDKLLWKDLSRPQQVALDPLKAEWDHMETVRKQKWLDIANRYSSMKPDEQLRVQERMRDWIKLTPEERRLARENYTLSKKIDKSKKSVEWEKYQQLPEEEKKKLALDAAVAKKQVTNLPPTTQTKPLAPTKPPAACPPGTIRNAPAAVPRCIVSSSAGAPLAVPATPPAVTTPPMTPPGNPAAPVSNAK</sequence>
<accession>A0ABX0MZD7</accession>
<feature type="region of interest" description="Disordered" evidence="1">
    <location>
        <begin position="171"/>
        <end position="201"/>
    </location>
</feature>
<proteinExistence type="predicted"/>
<feature type="region of interest" description="Disordered" evidence="1">
    <location>
        <begin position="127"/>
        <end position="153"/>
    </location>
</feature>
<reference evidence="2 3" key="1">
    <citation type="submission" date="2019-10" db="EMBL/GenBank/DDBJ databases">
        <title>Taxonomy of Antarctic Massilia spp.: description of Massilia rubra sp. nov., Massilia aquatica sp. nov., Massilia mucilaginosa sp. nov., Massilia frigida sp. nov. isolated from streams, lakes and regoliths.</title>
        <authorList>
            <person name="Holochova P."/>
            <person name="Sedlacek I."/>
            <person name="Kralova S."/>
            <person name="Maslanova I."/>
            <person name="Busse H.-J."/>
            <person name="Stankova E."/>
            <person name="Vrbovska V."/>
            <person name="Kovarovic V."/>
            <person name="Bartak M."/>
            <person name="Svec P."/>
            <person name="Pantucek R."/>
        </authorList>
    </citation>
    <scope>NUCLEOTIDE SEQUENCE [LARGE SCALE GENOMIC DNA]</scope>
    <source>
        <strain evidence="2 3">CCM 8695</strain>
    </source>
</reference>
<evidence type="ECO:0000313" key="2">
    <source>
        <dbReference type="EMBL" id="NHZ78408.1"/>
    </source>
</evidence>
<keyword evidence="3" id="KW-1185">Reference proteome</keyword>
<protein>
    <submittedName>
        <fullName evidence="2">DUF3106 domain-containing protein</fullName>
    </submittedName>
</protein>